<comment type="caution">
    <text evidence="7">The sequence shown here is derived from an EMBL/GenBank/DDBJ whole genome shotgun (WGS) entry which is preliminary data.</text>
</comment>
<dbReference type="EMBL" id="JBEWZF010000002">
    <property type="protein sequence ID" value="MFL0298337.1"/>
    <property type="molecule type" value="Genomic_DNA"/>
</dbReference>
<dbReference type="Pfam" id="PF01979">
    <property type="entry name" value="Amidohydro_1"/>
    <property type="match status" value="1"/>
</dbReference>
<organism evidence="7 8">
    <name type="scientific">Aquirufa novilacunae</name>
    <dbReference type="NCBI Taxonomy" id="3139305"/>
    <lineage>
        <taxon>Bacteria</taxon>
        <taxon>Pseudomonadati</taxon>
        <taxon>Bacteroidota</taxon>
        <taxon>Cytophagia</taxon>
        <taxon>Cytophagales</taxon>
        <taxon>Flectobacillaceae</taxon>
        <taxon>Aquirufa</taxon>
    </lineage>
</organism>
<dbReference type="SUPFAM" id="SSF51556">
    <property type="entry name" value="Metallo-dependent hydrolases"/>
    <property type="match status" value="1"/>
</dbReference>
<dbReference type="NCBIfam" id="NF006688">
    <property type="entry name" value="PRK09236.1"/>
    <property type="match status" value="1"/>
</dbReference>
<dbReference type="GO" id="GO:0004151">
    <property type="term" value="F:dihydroorotase activity"/>
    <property type="evidence" value="ECO:0007669"/>
    <property type="project" value="UniProtKB-EC"/>
</dbReference>
<evidence type="ECO:0000259" key="6">
    <source>
        <dbReference type="Pfam" id="PF01979"/>
    </source>
</evidence>
<evidence type="ECO:0000256" key="4">
    <source>
        <dbReference type="ARBA" id="ARBA00022723"/>
    </source>
</evidence>
<dbReference type="InterPro" id="IPR032466">
    <property type="entry name" value="Metal_Hydrolase"/>
</dbReference>
<dbReference type="InterPro" id="IPR011059">
    <property type="entry name" value="Metal-dep_hydrolase_composite"/>
</dbReference>
<evidence type="ECO:0000256" key="1">
    <source>
        <dbReference type="ARBA" id="ARBA00001947"/>
    </source>
</evidence>
<protein>
    <submittedName>
        <fullName evidence="7">Dihydroorotase</fullName>
        <ecNumber evidence="7">3.5.2.3</ecNumber>
    </submittedName>
</protein>
<dbReference type="RefSeq" id="WP_406800195.1">
    <property type="nucleotide sequence ID" value="NZ_JBEWZF010000002.1"/>
</dbReference>
<reference evidence="7 8" key="1">
    <citation type="submission" date="2024-07" db="EMBL/GenBank/DDBJ databases">
        <authorList>
            <person name="Pitt A."/>
            <person name="Hahn M.W."/>
        </authorList>
    </citation>
    <scope>NUCLEOTIDE SEQUENCE [LARGE SCALE GENOMIC DNA]</scope>
    <source>
        <strain evidence="7 8">2-BAHN-186B</strain>
    </source>
</reference>
<evidence type="ECO:0000313" key="7">
    <source>
        <dbReference type="EMBL" id="MFL0298337.1"/>
    </source>
</evidence>
<dbReference type="SUPFAM" id="SSF51338">
    <property type="entry name" value="Composite domain of metallo-dependent hydrolases"/>
    <property type="match status" value="1"/>
</dbReference>
<evidence type="ECO:0000256" key="2">
    <source>
        <dbReference type="ARBA" id="ARBA00002368"/>
    </source>
</evidence>
<comment type="similarity">
    <text evidence="3">Belongs to the metallo-dependent hydrolases superfamily. DHOase family. Class I DHOase subfamily.</text>
</comment>
<dbReference type="PROSITE" id="PS00483">
    <property type="entry name" value="DIHYDROOROTASE_2"/>
    <property type="match status" value="1"/>
</dbReference>
<dbReference type="CDD" id="cd01318">
    <property type="entry name" value="DHOase_IIb"/>
    <property type="match status" value="1"/>
</dbReference>
<comment type="cofactor">
    <cofactor evidence="1">
        <name>Zn(2+)</name>
        <dbReference type="ChEBI" id="CHEBI:29105"/>
    </cofactor>
</comment>
<dbReference type="InterPro" id="IPR002195">
    <property type="entry name" value="Dihydroorotase_CS"/>
</dbReference>
<dbReference type="Proteomes" id="UP001623553">
    <property type="component" value="Unassembled WGS sequence"/>
</dbReference>
<feature type="domain" description="Amidohydrolase-related" evidence="6">
    <location>
        <begin position="52"/>
        <end position="424"/>
    </location>
</feature>
<evidence type="ECO:0000256" key="5">
    <source>
        <dbReference type="ARBA" id="ARBA00022801"/>
    </source>
</evidence>
<sequence>MTNYVLKNASIVNEGKITVSDIRISEGRITKIASDITPDAGDVIMDLSGKHVFPGMIDDQVHFREPGLTHKATIASEARAAVAGGVTSFMEMPNTVPNALTQELLADKYAIAAAGSLANYSFFMGAGNDNLEEVLKTNSRDVCGIKIFMGSSTGNMLVDNTQTLEKLFSSCEMLIATHCEDEPTVRARTALFKEKYPENAPAYIHPLVRNEEACYLSSSMAVDLAKKNNTRLHILHISTEEELALFETGKAVKDKKITAEVCVHHLWFDAAQYDTLGNQIKCNPAIKDARHKTALRKALISGELDIIATDHAPHTWEEKSQEFWKSPSGLPLVQHPLLLMIDLAKEGHISLELIAEKTAHAVADCFQIEERGYIREGYWADLAIVDLNKPQTVSKENVLYQCGWSPLEGHTLSASVEHTFVSGHLAYSQGAFNEAVKGKRLLFNR</sequence>
<keyword evidence="5 7" id="KW-0378">Hydrolase</keyword>
<proteinExistence type="inferred from homology"/>
<dbReference type="InterPro" id="IPR050138">
    <property type="entry name" value="DHOase/Allantoinase_Hydrolase"/>
</dbReference>
<comment type="function">
    <text evidence="2">Catalyzes the reversible cyclization of carbamoyl aspartate to dihydroorotate.</text>
</comment>
<accession>A0ABW8U0L9</accession>
<gene>
    <name evidence="7" type="ORF">AAE961_05610</name>
</gene>
<dbReference type="PANTHER" id="PTHR43668:SF4">
    <property type="entry name" value="ALLANTOINASE"/>
    <property type="match status" value="1"/>
</dbReference>
<dbReference type="PANTHER" id="PTHR43668">
    <property type="entry name" value="ALLANTOINASE"/>
    <property type="match status" value="1"/>
</dbReference>
<dbReference type="Gene3D" id="3.20.20.140">
    <property type="entry name" value="Metal-dependent hydrolases"/>
    <property type="match status" value="1"/>
</dbReference>
<keyword evidence="4" id="KW-0479">Metal-binding</keyword>
<dbReference type="Gene3D" id="2.30.40.10">
    <property type="entry name" value="Urease, subunit C, domain 1"/>
    <property type="match status" value="1"/>
</dbReference>
<evidence type="ECO:0000256" key="3">
    <source>
        <dbReference type="ARBA" id="ARBA00010286"/>
    </source>
</evidence>
<evidence type="ECO:0000313" key="8">
    <source>
        <dbReference type="Proteomes" id="UP001623553"/>
    </source>
</evidence>
<name>A0ABW8U0L9_9BACT</name>
<dbReference type="EC" id="3.5.2.3" evidence="7"/>
<keyword evidence="8" id="KW-1185">Reference proteome</keyword>
<dbReference type="InterPro" id="IPR006680">
    <property type="entry name" value="Amidohydro-rel"/>
</dbReference>